<sequence length="616" mass="70535">MKKKKKKKKKKKEQIKSSDEKSEGIGEHNQCQSTMCDIKTSSKRNAEVNATGNLHNHSGEEYLTTSEVSDAIQSSDLQTEYLRQGARPKVYSSKPNDTKETNYIEKSAVGFYDWSSKSYKEIEPLLVQVKKRSEVGNIQSTASVTQSQSTKEELLKSNNVKIKQVSGKKLTFNHVLLEADKANEQLVKVSEMEYLGSIIPKNKTLKSTKCTQYDLEDTFLYDVVDYEQEQEIVKMFKQVGIEDVDQSLIGVDSCDVSVSGSSVKRSKSDISQGLSICIESLKMSRITVSQTVSDSRSTEKLLRKGNVIRSNGVKYRGRMQKQYQSRLYNFMGMHFNYNCNIIKEIFCVQNNKVLLRNNIMNFLVHEVSNYQLCSFVLRLYSVLHCTLLLNRYKFCDKLIYNRYITTSALDMCIVDLLANIQNTSMSFYRLKEIIHYHHVQKFPTVMGYYSSNFFSDILKLLRNLSSVKPGSTNYSRRVLNFAIVSCAMILGSMYSKIEVVTSKARVGEGKHTEVFGLMCYYVLYKMQYMYDVDSNVTVVIGNLCFPSLLVEQCSVNFLDIAKVKIANDNMSFDVIMNDLANNICLLMTKDNLAAFEQHIREYSYIYDLDRCRGNTI</sequence>
<evidence type="ECO:0000313" key="1">
    <source>
        <dbReference type="EMBL" id="AAZ68119.1"/>
    </source>
</evidence>
<proteinExistence type="predicted"/>
<organism evidence="1 2">
    <name type="scientific">Ehrlichia canis (strain Jake)</name>
    <dbReference type="NCBI Taxonomy" id="269484"/>
    <lineage>
        <taxon>Bacteria</taxon>
        <taxon>Pseudomonadati</taxon>
        <taxon>Pseudomonadota</taxon>
        <taxon>Alphaproteobacteria</taxon>
        <taxon>Rickettsiales</taxon>
        <taxon>Anaplasmataceae</taxon>
        <taxon>Ehrlichia</taxon>
    </lineage>
</organism>
<dbReference type="Proteomes" id="UP000000435">
    <property type="component" value="Chromosome"/>
</dbReference>
<name>A0ACA6AV24_EHRCJ</name>
<gene>
    <name evidence="1" type="ordered locus">Ecaj_0068</name>
</gene>
<reference evidence="2" key="1">
    <citation type="journal article" date="2006" name="J. Bacteriol.">
        <title>The genome of the obligately intracellular bacterium Ehrlichia canis reveals themes of complex membrane structure and immune evasion strategies.</title>
        <authorList>
            <person name="Mavromatis K."/>
            <person name="Doyle C.K."/>
            <person name="Lykidis A."/>
            <person name="Ivanova N."/>
            <person name="Francino M.P."/>
            <person name="Chain P."/>
            <person name="Shin M."/>
            <person name="Malfatti S."/>
            <person name="Larimer F."/>
            <person name="Copeland A."/>
            <person name="Detter J.C."/>
            <person name="Land M."/>
            <person name="Richardson P.M."/>
            <person name="Yu X.J."/>
            <person name="Walker D.H."/>
            <person name="McBride J.W."/>
            <person name="Kyrpides N.C."/>
        </authorList>
    </citation>
    <scope>NUCLEOTIDE SEQUENCE [LARGE SCALE GENOMIC DNA]</scope>
    <source>
        <strain evidence="2">Jake</strain>
    </source>
</reference>
<dbReference type="EMBL" id="CP000107">
    <property type="protein sequence ID" value="AAZ68119.1"/>
    <property type="molecule type" value="Genomic_DNA"/>
</dbReference>
<keyword evidence="2" id="KW-1185">Reference proteome</keyword>
<evidence type="ECO:0000313" key="2">
    <source>
        <dbReference type="Proteomes" id="UP000000435"/>
    </source>
</evidence>
<accession>A0ACA6AV24</accession>
<protein>
    <submittedName>
        <fullName evidence="1">Uncharacterized protein</fullName>
    </submittedName>
</protein>